<name>A0ABR3J9F1_9AGAR</name>
<dbReference type="NCBIfam" id="TIGR02180">
    <property type="entry name" value="GRX_euk"/>
    <property type="match status" value="1"/>
</dbReference>
<dbReference type="SUPFAM" id="SSF52833">
    <property type="entry name" value="Thioredoxin-like"/>
    <property type="match status" value="1"/>
</dbReference>
<dbReference type="InterPro" id="IPR011899">
    <property type="entry name" value="Glutaredoxin_euk/vir"/>
</dbReference>
<keyword evidence="7" id="KW-1185">Reference proteome</keyword>
<evidence type="ECO:0000256" key="3">
    <source>
        <dbReference type="ARBA" id="ARBA00023157"/>
    </source>
</evidence>
<dbReference type="PANTHER" id="PTHR45694">
    <property type="entry name" value="GLUTAREDOXIN 2"/>
    <property type="match status" value="1"/>
</dbReference>
<evidence type="ECO:0000256" key="1">
    <source>
        <dbReference type="ARBA" id="ARBA00022448"/>
    </source>
</evidence>
<accession>A0ABR3J9F1</accession>
<dbReference type="PRINTS" id="PR00160">
    <property type="entry name" value="GLUTAREDOXIN"/>
</dbReference>
<keyword evidence="4" id="KW-0676">Redox-active center</keyword>
<gene>
    <name evidence="6" type="ORF">HGRIS_008806</name>
</gene>
<dbReference type="InterPro" id="IPR002109">
    <property type="entry name" value="Glutaredoxin"/>
</dbReference>
<dbReference type="EMBL" id="JASNQZ010000011">
    <property type="protein sequence ID" value="KAL0952197.1"/>
    <property type="molecule type" value="Genomic_DNA"/>
</dbReference>
<dbReference type="Proteomes" id="UP001556367">
    <property type="component" value="Unassembled WGS sequence"/>
</dbReference>
<dbReference type="CDD" id="cd03419">
    <property type="entry name" value="GRX_GRXh_1_2_like"/>
    <property type="match status" value="1"/>
</dbReference>
<protein>
    <recommendedName>
        <fullName evidence="5">Glutaredoxin domain-containing protein</fullName>
    </recommendedName>
</protein>
<dbReference type="PANTHER" id="PTHR45694:SF18">
    <property type="entry name" value="GLUTAREDOXIN-1-RELATED"/>
    <property type="match status" value="1"/>
</dbReference>
<comment type="caution">
    <text evidence="6">The sequence shown here is derived from an EMBL/GenBank/DDBJ whole genome shotgun (WGS) entry which is preliminary data.</text>
</comment>
<evidence type="ECO:0000256" key="2">
    <source>
        <dbReference type="ARBA" id="ARBA00022982"/>
    </source>
</evidence>
<dbReference type="PROSITE" id="PS51354">
    <property type="entry name" value="GLUTAREDOXIN_2"/>
    <property type="match status" value="1"/>
</dbReference>
<reference evidence="7" key="1">
    <citation type="submission" date="2024-06" db="EMBL/GenBank/DDBJ databases">
        <title>Multi-omics analyses provide insights into the biosynthesis of the anticancer antibiotic pleurotin in Hohenbuehelia grisea.</title>
        <authorList>
            <person name="Weaver J.A."/>
            <person name="Alberti F."/>
        </authorList>
    </citation>
    <scope>NUCLEOTIDE SEQUENCE [LARGE SCALE GENOMIC DNA]</scope>
    <source>
        <strain evidence="7">T-177</strain>
    </source>
</reference>
<feature type="domain" description="Glutaredoxin" evidence="5">
    <location>
        <begin position="52"/>
        <end position="116"/>
    </location>
</feature>
<dbReference type="InterPro" id="IPR011767">
    <property type="entry name" value="GLR_AS"/>
</dbReference>
<keyword evidence="3" id="KW-1015">Disulfide bond</keyword>
<keyword evidence="2" id="KW-0249">Electron transport</keyword>
<evidence type="ECO:0000256" key="4">
    <source>
        <dbReference type="ARBA" id="ARBA00023284"/>
    </source>
</evidence>
<dbReference type="PROSITE" id="PS00195">
    <property type="entry name" value="GLUTAREDOXIN_1"/>
    <property type="match status" value="1"/>
</dbReference>
<sequence>MLPRVHRALSGSSSSFFILFSSTASSSKLSEFQRRRMSVKAFVDDAIADNKVAIFSKSYCPYCRSAKALFASNYPDIQTVIYELDERDDGDAIQDYLQEKTGQRTVPNIFVNKQHVGGNDKVTGLQSSGKLAALVNADQSKL</sequence>
<keyword evidence="1" id="KW-0813">Transport</keyword>
<evidence type="ECO:0000313" key="7">
    <source>
        <dbReference type="Proteomes" id="UP001556367"/>
    </source>
</evidence>
<proteinExistence type="predicted"/>
<organism evidence="6 7">
    <name type="scientific">Hohenbuehelia grisea</name>
    <dbReference type="NCBI Taxonomy" id="104357"/>
    <lineage>
        <taxon>Eukaryota</taxon>
        <taxon>Fungi</taxon>
        <taxon>Dikarya</taxon>
        <taxon>Basidiomycota</taxon>
        <taxon>Agaricomycotina</taxon>
        <taxon>Agaricomycetes</taxon>
        <taxon>Agaricomycetidae</taxon>
        <taxon>Agaricales</taxon>
        <taxon>Pleurotineae</taxon>
        <taxon>Pleurotaceae</taxon>
        <taxon>Hohenbuehelia</taxon>
    </lineage>
</organism>
<evidence type="ECO:0000313" key="6">
    <source>
        <dbReference type="EMBL" id="KAL0952197.1"/>
    </source>
</evidence>
<dbReference type="InterPro" id="IPR014025">
    <property type="entry name" value="Glutaredoxin_subgr"/>
</dbReference>
<dbReference type="InterPro" id="IPR036249">
    <property type="entry name" value="Thioredoxin-like_sf"/>
</dbReference>
<dbReference type="Pfam" id="PF00462">
    <property type="entry name" value="Glutaredoxin"/>
    <property type="match status" value="1"/>
</dbReference>
<evidence type="ECO:0000259" key="5">
    <source>
        <dbReference type="Pfam" id="PF00462"/>
    </source>
</evidence>
<dbReference type="Gene3D" id="3.40.30.10">
    <property type="entry name" value="Glutaredoxin"/>
    <property type="match status" value="1"/>
</dbReference>